<keyword evidence="6" id="KW-0539">Nucleus</keyword>
<reference evidence="8 9" key="1">
    <citation type="submission" date="2019-04" db="EMBL/GenBank/DDBJ databases">
        <title>Friends and foes A comparative genomics study of 23 Aspergillus species from section Flavi.</title>
        <authorList>
            <consortium name="DOE Joint Genome Institute"/>
            <person name="Kjaerbolling I."/>
            <person name="Vesth T."/>
            <person name="Frisvad J.C."/>
            <person name="Nybo J.L."/>
            <person name="Theobald S."/>
            <person name="Kildgaard S."/>
            <person name="Isbrandt T."/>
            <person name="Kuo A."/>
            <person name="Sato A."/>
            <person name="Lyhne E.K."/>
            <person name="Kogle M.E."/>
            <person name="Wiebenga A."/>
            <person name="Kun R.S."/>
            <person name="Lubbers R.J."/>
            <person name="Makela M.R."/>
            <person name="Barry K."/>
            <person name="Chovatia M."/>
            <person name="Clum A."/>
            <person name="Daum C."/>
            <person name="Haridas S."/>
            <person name="He G."/>
            <person name="LaButti K."/>
            <person name="Lipzen A."/>
            <person name="Mondo S."/>
            <person name="Riley R."/>
            <person name="Salamov A."/>
            <person name="Simmons B.A."/>
            <person name="Magnuson J.K."/>
            <person name="Henrissat B."/>
            <person name="Mortensen U.H."/>
            <person name="Larsen T.O."/>
            <person name="Devries R.P."/>
            <person name="Grigoriev I.V."/>
            <person name="Machida M."/>
            <person name="Baker S.E."/>
            <person name="Andersen M.R."/>
        </authorList>
    </citation>
    <scope>NUCLEOTIDE SEQUENCE [LARGE SCALE GENOMIC DNA]</scope>
    <source>
        <strain evidence="8 9">CBS 151.66</strain>
    </source>
</reference>
<comment type="subcellular location">
    <subcellularLocation>
        <location evidence="1">Nucleus</location>
    </subcellularLocation>
</comment>
<keyword evidence="2" id="KW-0479">Metal-binding</keyword>
<dbReference type="PANTHER" id="PTHR24406">
    <property type="entry name" value="TRANSCRIPTIONAL REPRESSOR CTCFL-RELATED"/>
    <property type="match status" value="1"/>
</dbReference>
<evidence type="ECO:0000256" key="4">
    <source>
        <dbReference type="ARBA" id="ARBA00022771"/>
    </source>
</evidence>
<dbReference type="Gene3D" id="3.30.160.60">
    <property type="entry name" value="Classic Zinc Finger"/>
    <property type="match status" value="1"/>
</dbReference>
<feature type="domain" description="C2H2-type" evidence="7">
    <location>
        <begin position="66"/>
        <end position="87"/>
    </location>
</feature>
<organism evidence="8 9">
    <name type="scientific">Aspergillus leporis</name>
    <dbReference type="NCBI Taxonomy" id="41062"/>
    <lineage>
        <taxon>Eukaryota</taxon>
        <taxon>Fungi</taxon>
        <taxon>Dikarya</taxon>
        <taxon>Ascomycota</taxon>
        <taxon>Pezizomycotina</taxon>
        <taxon>Eurotiomycetes</taxon>
        <taxon>Eurotiomycetidae</taxon>
        <taxon>Eurotiales</taxon>
        <taxon>Aspergillaceae</taxon>
        <taxon>Aspergillus</taxon>
        <taxon>Aspergillus subgen. Circumdati</taxon>
    </lineage>
</organism>
<dbReference type="Proteomes" id="UP000326565">
    <property type="component" value="Unassembled WGS sequence"/>
</dbReference>
<evidence type="ECO:0000313" key="9">
    <source>
        <dbReference type="Proteomes" id="UP000326565"/>
    </source>
</evidence>
<proteinExistence type="predicted"/>
<name>A0A5N5XAB6_9EURO</name>
<dbReference type="PROSITE" id="PS00028">
    <property type="entry name" value="ZINC_FINGER_C2H2_1"/>
    <property type="match status" value="1"/>
</dbReference>
<accession>A0A5N5XAB6</accession>
<dbReference type="GO" id="GO:0005634">
    <property type="term" value="C:nucleus"/>
    <property type="evidence" value="ECO:0007669"/>
    <property type="project" value="UniProtKB-SubCell"/>
</dbReference>
<evidence type="ECO:0000256" key="2">
    <source>
        <dbReference type="ARBA" id="ARBA00022723"/>
    </source>
</evidence>
<evidence type="ECO:0000256" key="1">
    <source>
        <dbReference type="ARBA" id="ARBA00004123"/>
    </source>
</evidence>
<sequence length="428" mass="47624">MSQRAPPTKVRCTYSNCNLAFRSEDEMKKHKTFSPGHEYCTHCDEDCEDEERLLIHKIRSESHIVCPICGIEFHSEGGRDVHIRQNHRSMQSLPCSGCNYIFKSAAALMHHIERDECPKISRIRLIQEQSKKFMIKEALNDGMGLSLPIIPNMAGQDDPDPDDMNGGVKIGVSEAGKQEMNNREAIANQPNPDQDDPTSSVSAMLALKHWPSLGENAPKGKSVTPSDLMAFSEMSISGTDGKENVVWKGKAAARLGVESTTPRRPFGVGIPDAGQTLRILDNSWDATKFFNTFTGKYVCTCKQSFAVMRDFEEHVLMKSRAVENKQQVDFQESRLQTLTAVCSNRCPGCLRIFKTTSALIAHFEAPSARCDINDSQRYGQILDELTGGIIQASGFNEDGTVKYEAGKLELNTTTVSKDLRQHSGTQKW</sequence>
<dbReference type="EMBL" id="ML732173">
    <property type="protein sequence ID" value="KAB8077017.1"/>
    <property type="molecule type" value="Genomic_DNA"/>
</dbReference>
<keyword evidence="5" id="KW-0862">Zinc</keyword>
<keyword evidence="9" id="KW-1185">Reference proteome</keyword>
<evidence type="ECO:0000256" key="5">
    <source>
        <dbReference type="ARBA" id="ARBA00022833"/>
    </source>
</evidence>
<keyword evidence="3" id="KW-0677">Repeat</keyword>
<evidence type="ECO:0000256" key="3">
    <source>
        <dbReference type="ARBA" id="ARBA00022737"/>
    </source>
</evidence>
<keyword evidence="4" id="KW-0863">Zinc-finger</keyword>
<dbReference type="InterPro" id="IPR050888">
    <property type="entry name" value="ZnF_C2H2-type_TF"/>
</dbReference>
<protein>
    <recommendedName>
        <fullName evidence="7">C2H2-type domain-containing protein</fullName>
    </recommendedName>
</protein>
<gene>
    <name evidence="8" type="ORF">BDV29DRAFT_154103</name>
</gene>
<evidence type="ECO:0000313" key="8">
    <source>
        <dbReference type="EMBL" id="KAB8077017.1"/>
    </source>
</evidence>
<dbReference type="Pfam" id="PF24666">
    <property type="entry name" value="zf-C2H2_fungi_2"/>
    <property type="match status" value="1"/>
</dbReference>
<dbReference type="AlphaFoldDB" id="A0A5N5XAB6"/>
<evidence type="ECO:0000259" key="7">
    <source>
        <dbReference type="PROSITE" id="PS00028"/>
    </source>
</evidence>
<dbReference type="GO" id="GO:0008270">
    <property type="term" value="F:zinc ion binding"/>
    <property type="evidence" value="ECO:0007669"/>
    <property type="project" value="UniProtKB-KW"/>
</dbReference>
<dbReference type="OrthoDB" id="8117402at2759"/>
<dbReference type="InterPro" id="IPR013087">
    <property type="entry name" value="Znf_C2H2_type"/>
</dbReference>
<evidence type="ECO:0000256" key="6">
    <source>
        <dbReference type="ARBA" id="ARBA00023242"/>
    </source>
</evidence>
<dbReference type="SMART" id="SM00355">
    <property type="entry name" value="ZnF_C2H2"/>
    <property type="match status" value="5"/>
</dbReference>